<dbReference type="SUPFAM" id="SSF52141">
    <property type="entry name" value="Uracil-DNA glycosylase-like"/>
    <property type="match status" value="1"/>
</dbReference>
<dbReference type="InterPro" id="IPR015637">
    <property type="entry name" value="MUG/TDG"/>
</dbReference>
<organism evidence="6 7">
    <name type="scientific">Rhodotorula diobovata</name>
    <dbReference type="NCBI Taxonomy" id="5288"/>
    <lineage>
        <taxon>Eukaryota</taxon>
        <taxon>Fungi</taxon>
        <taxon>Dikarya</taxon>
        <taxon>Basidiomycota</taxon>
        <taxon>Pucciniomycotina</taxon>
        <taxon>Microbotryomycetes</taxon>
        <taxon>Sporidiobolales</taxon>
        <taxon>Sporidiobolaceae</taxon>
        <taxon>Rhodotorula</taxon>
    </lineage>
</organism>
<keyword evidence="1" id="KW-0227">DNA damage</keyword>
<dbReference type="PANTHER" id="PTHR12159:SF9">
    <property type="entry name" value="G_T MISMATCH-SPECIFIC THYMINE DNA GLYCOSYLASE"/>
    <property type="match status" value="1"/>
</dbReference>
<dbReference type="GO" id="GO:0006285">
    <property type="term" value="P:base-excision repair, AP site formation"/>
    <property type="evidence" value="ECO:0007669"/>
    <property type="project" value="InterPro"/>
</dbReference>
<feature type="compositionally biased region" description="Low complexity" evidence="4">
    <location>
        <begin position="217"/>
        <end position="236"/>
    </location>
</feature>
<dbReference type="GO" id="GO:0004844">
    <property type="term" value="F:uracil DNA N-glycosylase activity"/>
    <property type="evidence" value="ECO:0007669"/>
    <property type="project" value="TreeGrafter"/>
</dbReference>
<dbReference type="Gene3D" id="3.40.470.10">
    <property type="entry name" value="Uracil-DNA glycosylase-like domain"/>
    <property type="match status" value="1"/>
</dbReference>
<feature type="compositionally biased region" description="Basic and acidic residues" evidence="4">
    <location>
        <begin position="51"/>
        <end position="60"/>
    </location>
</feature>
<comment type="caution">
    <text evidence="6">The sequence shown here is derived from an EMBL/GenBank/DDBJ whole genome shotgun (WGS) entry which is preliminary data.</text>
</comment>
<dbReference type="Pfam" id="PF03167">
    <property type="entry name" value="UDG"/>
    <property type="match status" value="1"/>
</dbReference>
<evidence type="ECO:0000256" key="3">
    <source>
        <dbReference type="ARBA" id="ARBA00023204"/>
    </source>
</evidence>
<evidence type="ECO:0000256" key="1">
    <source>
        <dbReference type="ARBA" id="ARBA00022763"/>
    </source>
</evidence>
<protein>
    <submittedName>
        <fullName evidence="6">Uracil-DNA glycosylase-like protein</fullName>
    </submittedName>
</protein>
<dbReference type="PANTHER" id="PTHR12159">
    <property type="entry name" value="G/T AND G/U MISMATCH-SPECIFIC DNA GLYCOSYLASE"/>
    <property type="match status" value="1"/>
</dbReference>
<accession>A0A5C5FKI0</accession>
<evidence type="ECO:0000256" key="2">
    <source>
        <dbReference type="ARBA" id="ARBA00022801"/>
    </source>
</evidence>
<feature type="region of interest" description="Disordered" evidence="4">
    <location>
        <begin position="365"/>
        <end position="402"/>
    </location>
</feature>
<reference evidence="6 7" key="1">
    <citation type="submission" date="2019-03" db="EMBL/GenBank/DDBJ databases">
        <title>Rhodosporidium diobovatum UCD-FST 08-225 genome sequencing, assembly, and annotation.</title>
        <authorList>
            <person name="Fakankun I.U."/>
            <person name="Fristensky B."/>
            <person name="Levin D.B."/>
        </authorList>
    </citation>
    <scope>NUCLEOTIDE SEQUENCE [LARGE SCALE GENOMIC DNA]</scope>
    <source>
        <strain evidence="6 7">UCD-FST 08-225</strain>
    </source>
</reference>
<dbReference type="STRING" id="5288.A0A5C5FKI0"/>
<gene>
    <name evidence="6" type="ORF">DMC30DRAFT_127999</name>
</gene>
<keyword evidence="3" id="KW-0234">DNA repair</keyword>
<name>A0A5C5FKI0_9BASI</name>
<evidence type="ECO:0000313" key="7">
    <source>
        <dbReference type="Proteomes" id="UP000311382"/>
    </source>
</evidence>
<dbReference type="Proteomes" id="UP000311382">
    <property type="component" value="Unassembled WGS sequence"/>
</dbReference>
<feature type="compositionally biased region" description="Low complexity" evidence="4">
    <location>
        <begin position="18"/>
        <end position="39"/>
    </location>
</feature>
<dbReference type="OrthoDB" id="565731at2759"/>
<feature type="compositionally biased region" description="Basic and acidic residues" evidence="4">
    <location>
        <begin position="376"/>
        <end position="393"/>
    </location>
</feature>
<feature type="domain" description="Uracil-DNA glycosylase-like" evidence="5">
    <location>
        <begin position="90"/>
        <end position="223"/>
    </location>
</feature>
<evidence type="ECO:0000256" key="4">
    <source>
        <dbReference type="SAM" id="MobiDB-lite"/>
    </source>
</evidence>
<dbReference type="EMBL" id="SOZI01000218">
    <property type="protein sequence ID" value="TNY17297.1"/>
    <property type="molecule type" value="Genomic_DNA"/>
</dbReference>
<dbReference type="AlphaFoldDB" id="A0A5C5FKI0"/>
<feature type="region of interest" description="Disordered" evidence="4">
    <location>
        <begin position="1"/>
        <end position="85"/>
    </location>
</feature>
<evidence type="ECO:0000259" key="5">
    <source>
        <dbReference type="Pfam" id="PF03167"/>
    </source>
</evidence>
<sequence>MEQQHPLSRMTPAADPPVATLRRSSRRSATTSTLVSLSLETPLRPSKRRAHSTDTDKRFASADSLAELPRPTKRRKDPYSHLGAAPLTDRIQDNLDVLFCGENPGVRTAELQLHYASPHNHFYKCLHAAGLTPSVLPPTASRTLPEDYNVGITNLIERPTREASELGKAELEAAVPVLLAKVARYRPKLVAFVGMKVCETVLRHLTPATPPPPAPSPSGSSARPALVQASRSSSNSKVKKPPPIKAQIGLQRFALSHPPSATDSERTLTYFYCLPSTSGRVAAYPLPVKLQLWATFGAEVAKLRACPPVPLSLPQGFVAHEAEALDLPSPLPLPLAAVVLELGGPVKQEVLASAAAVGIKEDDGVEATEVAAPSEGKVDEVKPAAGRRVKEELDAGPLAGVA</sequence>
<dbReference type="CDD" id="cd10028">
    <property type="entry name" value="UDG-F2_TDG_MUG"/>
    <property type="match status" value="1"/>
</dbReference>
<dbReference type="InterPro" id="IPR036895">
    <property type="entry name" value="Uracil-DNA_glycosylase-like_sf"/>
</dbReference>
<keyword evidence="2" id="KW-0378">Hydrolase</keyword>
<dbReference type="GO" id="GO:0008263">
    <property type="term" value="F:pyrimidine-specific mismatch base pair DNA N-glycosylase activity"/>
    <property type="evidence" value="ECO:0007669"/>
    <property type="project" value="TreeGrafter"/>
</dbReference>
<keyword evidence="7" id="KW-1185">Reference proteome</keyword>
<dbReference type="InterPro" id="IPR005122">
    <property type="entry name" value="Uracil-DNA_glycosylase-like"/>
</dbReference>
<evidence type="ECO:0000313" key="6">
    <source>
        <dbReference type="EMBL" id="TNY17297.1"/>
    </source>
</evidence>
<proteinExistence type="predicted"/>
<feature type="region of interest" description="Disordered" evidence="4">
    <location>
        <begin position="207"/>
        <end position="242"/>
    </location>
</feature>